<feature type="signal peptide" evidence="1">
    <location>
        <begin position="1"/>
        <end position="30"/>
    </location>
</feature>
<keyword evidence="3" id="KW-1185">Reference proteome</keyword>
<accession>A0A4S8F5A1</accession>
<comment type="caution">
    <text evidence="2">The sequence shown here is derived from an EMBL/GenBank/DDBJ whole genome shotgun (WGS) entry which is preliminary data.</text>
</comment>
<dbReference type="RefSeq" id="WP_136573210.1">
    <property type="nucleotide sequence ID" value="NZ_STFG01000006.1"/>
</dbReference>
<dbReference type="PROSITE" id="PS51257">
    <property type="entry name" value="PROKAR_LIPOPROTEIN"/>
    <property type="match status" value="1"/>
</dbReference>
<evidence type="ECO:0000313" key="3">
    <source>
        <dbReference type="Proteomes" id="UP000308917"/>
    </source>
</evidence>
<protein>
    <recommendedName>
        <fullName evidence="4">Lipoprotein</fullName>
    </recommendedName>
</protein>
<feature type="chain" id="PRO_5020257529" description="Lipoprotein" evidence="1">
    <location>
        <begin position="31"/>
        <end position="147"/>
    </location>
</feature>
<reference evidence="2 3" key="1">
    <citation type="journal article" date="2015" name="Antonie Van Leeuwenhoek">
        <title>Lampropedia puyangensis sp. nov., isolated from symptomatic bark of Populus ? euramericana canker and emended description of Lampropedia hyalina (Ehrenberg 1832) Lee et al. 2004.</title>
        <authorList>
            <person name="Li Y."/>
            <person name="Wang T."/>
            <person name="Piao C.G."/>
            <person name="Wang L.F."/>
            <person name="Tian G.Z."/>
            <person name="Zhu T.H."/>
            <person name="Guo M.W."/>
        </authorList>
    </citation>
    <scope>NUCLEOTIDE SEQUENCE [LARGE SCALE GENOMIC DNA]</scope>
    <source>
        <strain evidence="2 3">2-bin</strain>
    </source>
</reference>
<proteinExistence type="predicted"/>
<evidence type="ECO:0008006" key="4">
    <source>
        <dbReference type="Google" id="ProtNLM"/>
    </source>
</evidence>
<dbReference type="OrthoDB" id="6708210at2"/>
<dbReference type="EMBL" id="STFG01000006">
    <property type="protein sequence ID" value="THU02590.1"/>
    <property type="molecule type" value="Genomic_DNA"/>
</dbReference>
<sequence length="147" mass="16355">MHCTRFTLAIFPISFLLFGCTSLSVTPVSASDVANLKHICIKNNPLVKVTDFVQVLEHGLSRHGITSEVYQGMVPQHCEYTLSYTALRSWDITPYLSEAELTLQHGSRQIAKANYHLKGKGGLSLTKWNSTKSKIDPVIDQLLAHKS</sequence>
<organism evidence="2 3">
    <name type="scientific">Lampropedia puyangensis</name>
    <dbReference type="NCBI Taxonomy" id="1330072"/>
    <lineage>
        <taxon>Bacteria</taxon>
        <taxon>Pseudomonadati</taxon>
        <taxon>Pseudomonadota</taxon>
        <taxon>Betaproteobacteria</taxon>
        <taxon>Burkholderiales</taxon>
        <taxon>Comamonadaceae</taxon>
        <taxon>Lampropedia</taxon>
    </lineage>
</organism>
<dbReference type="Proteomes" id="UP000308917">
    <property type="component" value="Unassembled WGS sequence"/>
</dbReference>
<evidence type="ECO:0000313" key="2">
    <source>
        <dbReference type="EMBL" id="THU02590.1"/>
    </source>
</evidence>
<evidence type="ECO:0000256" key="1">
    <source>
        <dbReference type="SAM" id="SignalP"/>
    </source>
</evidence>
<dbReference type="NCBIfam" id="NF040519">
    <property type="entry name" value="Sbal_3080_fam"/>
    <property type="match status" value="1"/>
</dbReference>
<keyword evidence="1" id="KW-0732">Signal</keyword>
<name>A0A4S8F5A1_9BURK</name>
<dbReference type="AlphaFoldDB" id="A0A4S8F5A1"/>
<gene>
    <name evidence="2" type="ORF">E9531_07915</name>
</gene>